<evidence type="ECO:0000256" key="10">
    <source>
        <dbReference type="SAM" id="Phobius"/>
    </source>
</evidence>
<feature type="transmembrane region" description="Helical" evidence="10">
    <location>
        <begin position="407"/>
        <end position="428"/>
    </location>
</feature>
<keyword evidence="6" id="KW-0067">ATP-binding</keyword>
<dbReference type="Proteomes" id="UP000308199">
    <property type="component" value="Unassembled WGS sequence"/>
</dbReference>
<dbReference type="InterPro" id="IPR036640">
    <property type="entry name" value="ABC1_TM_sf"/>
</dbReference>
<evidence type="ECO:0000256" key="5">
    <source>
        <dbReference type="ARBA" id="ARBA00022741"/>
    </source>
</evidence>
<evidence type="ECO:0000256" key="7">
    <source>
        <dbReference type="ARBA" id="ARBA00022989"/>
    </source>
</evidence>
<sequence length="515" mass="56591">MPWVNPMNWLYRDPAPPAFGKDKFVPEDEASLFSKLVFNWLSPLLSVGASRPLQKDDLWTLPPQRQTSALADLIETNFYSRVPPENRPARLRGLHTGSGNASSGSKVNVNGKEKDKDTEKDVIPELGDAKTNRSKGSCMPACLRRKNWVQGRKPPNSNKYTKRPLVNAVHAAFFWSWWAAGAMKLCADTLNTTTPLVTKLLLAWLTESFVSANSGGPTPRGLGYGFGLGVALFVMQDDEPFHDDIPYPFNSDDGKRPKRPYGSVIWISPIQIIIGIALLIDNLGYSALVLLLGFPFQFILVRVMFKARLSGVQITDRRVRLTTEVLQGIRLIKFYAWEAFYAHQIGCLREKEVATIGRTAVARAGLISVVTVIPIVASVLSFITYALSGHDLNPAIIFSSLQYFNIIRAPLMFFPLIMSAVSDAIVALGRIGVFLSAEELEEPYVIDSSPENKWAVRAEGSFTWETVGRLEGNKFGIEKPPHGAGGGGGKGRRSGADGEKGKRGARGKVKDEVTG</sequence>
<feature type="region of interest" description="Disordered" evidence="9">
    <location>
        <begin position="473"/>
        <end position="515"/>
    </location>
</feature>
<dbReference type="GO" id="GO:0140359">
    <property type="term" value="F:ABC-type transporter activity"/>
    <property type="evidence" value="ECO:0007669"/>
    <property type="project" value="InterPro"/>
</dbReference>
<feature type="region of interest" description="Disordered" evidence="9">
    <location>
        <begin position="84"/>
        <end position="134"/>
    </location>
</feature>
<accession>A0A4S4KV63</accession>
<keyword evidence="4 10" id="KW-0812">Transmembrane</keyword>
<evidence type="ECO:0000256" key="1">
    <source>
        <dbReference type="ARBA" id="ARBA00004141"/>
    </source>
</evidence>
<reference evidence="12 13" key="1">
    <citation type="submission" date="2019-02" db="EMBL/GenBank/DDBJ databases">
        <title>Genome sequencing of the rare red list fungi Phellinidium pouzarii.</title>
        <authorList>
            <person name="Buettner E."/>
            <person name="Kellner H."/>
        </authorList>
    </citation>
    <scope>NUCLEOTIDE SEQUENCE [LARGE SCALE GENOMIC DNA]</scope>
    <source>
        <strain evidence="12 13">DSM 108285</strain>
    </source>
</reference>
<feature type="transmembrane region" description="Helical" evidence="10">
    <location>
        <begin position="286"/>
        <end position="305"/>
    </location>
</feature>
<dbReference type="PANTHER" id="PTHR24223">
    <property type="entry name" value="ATP-BINDING CASSETTE SUB-FAMILY C"/>
    <property type="match status" value="1"/>
</dbReference>
<feature type="non-terminal residue" evidence="12">
    <location>
        <position position="515"/>
    </location>
</feature>
<feature type="transmembrane region" description="Helical" evidence="10">
    <location>
        <begin position="366"/>
        <end position="387"/>
    </location>
</feature>
<dbReference type="GO" id="GO:0005524">
    <property type="term" value="F:ATP binding"/>
    <property type="evidence" value="ECO:0007669"/>
    <property type="project" value="UniProtKB-KW"/>
</dbReference>
<feature type="compositionally biased region" description="Basic and acidic residues" evidence="9">
    <location>
        <begin position="111"/>
        <end position="131"/>
    </location>
</feature>
<evidence type="ECO:0000313" key="13">
    <source>
        <dbReference type="Proteomes" id="UP000308199"/>
    </source>
</evidence>
<keyword evidence="13" id="KW-1185">Reference proteome</keyword>
<feature type="compositionally biased region" description="Basic and acidic residues" evidence="9">
    <location>
        <begin position="494"/>
        <end position="515"/>
    </location>
</feature>
<comment type="subcellular location">
    <subcellularLocation>
        <location evidence="1">Membrane</location>
        <topology evidence="1">Multi-pass membrane protein</topology>
    </subcellularLocation>
</comment>
<comment type="caution">
    <text evidence="12">The sequence shown here is derived from an EMBL/GenBank/DDBJ whole genome shotgun (WGS) entry which is preliminary data.</text>
</comment>
<evidence type="ECO:0000256" key="2">
    <source>
        <dbReference type="ARBA" id="ARBA00009726"/>
    </source>
</evidence>
<dbReference type="Gene3D" id="1.20.1560.10">
    <property type="entry name" value="ABC transporter type 1, transmembrane domain"/>
    <property type="match status" value="1"/>
</dbReference>
<evidence type="ECO:0000256" key="6">
    <source>
        <dbReference type="ARBA" id="ARBA00022840"/>
    </source>
</evidence>
<dbReference type="PANTHER" id="PTHR24223:SF456">
    <property type="entry name" value="MULTIDRUG RESISTANCE-ASSOCIATED PROTEIN LETHAL(2)03659"/>
    <property type="match status" value="1"/>
</dbReference>
<evidence type="ECO:0000256" key="3">
    <source>
        <dbReference type="ARBA" id="ARBA00022448"/>
    </source>
</evidence>
<dbReference type="InterPro" id="IPR011527">
    <property type="entry name" value="ABC1_TM_dom"/>
</dbReference>
<feature type="domain" description="ABC transmembrane type-1" evidence="11">
    <location>
        <begin position="263"/>
        <end position="423"/>
    </location>
</feature>
<organism evidence="12 13">
    <name type="scientific">Phellinidium pouzarii</name>
    <dbReference type="NCBI Taxonomy" id="167371"/>
    <lineage>
        <taxon>Eukaryota</taxon>
        <taxon>Fungi</taxon>
        <taxon>Dikarya</taxon>
        <taxon>Basidiomycota</taxon>
        <taxon>Agaricomycotina</taxon>
        <taxon>Agaricomycetes</taxon>
        <taxon>Hymenochaetales</taxon>
        <taxon>Hymenochaetaceae</taxon>
        <taxon>Phellinidium</taxon>
    </lineage>
</organism>
<dbReference type="CDD" id="cd18597">
    <property type="entry name" value="ABC_6TM_YOR1_D1_like"/>
    <property type="match status" value="1"/>
</dbReference>
<keyword evidence="8 10" id="KW-0472">Membrane</keyword>
<evidence type="ECO:0000313" key="12">
    <source>
        <dbReference type="EMBL" id="THH01938.1"/>
    </source>
</evidence>
<evidence type="ECO:0000256" key="8">
    <source>
        <dbReference type="ARBA" id="ARBA00023136"/>
    </source>
</evidence>
<dbReference type="AlphaFoldDB" id="A0A4S4KV63"/>
<protein>
    <recommendedName>
        <fullName evidence="11">ABC transmembrane type-1 domain-containing protein</fullName>
    </recommendedName>
</protein>
<evidence type="ECO:0000259" key="11">
    <source>
        <dbReference type="PROSITE" id="PS50929"/>
    </source>
</evidence>
<evidence type="ECO:0000256" key="9">
    <source>
        <dbReference type="SAM" id="MobiDB-lite"/>
    </source>
</evidence>
<gene>
    <name evidence="12" type="ORF">EW145_g6827</name>
</gene>
<name>A0A4S4KV63_9AGAM</name>
<dbReference type="SUPFAM" id="SSF90123">
    <property type="entry name" value="ABC transporter transmembrane region"/>
    <property type="match status" value="1"/>
</dbReference>
<dbReference type="OrthoDB" id="6500128at2759"/>
<dbReference type="GO" id="GO:0016020">
    <property type="term" value="C:membrane"/>
    <property type="evidence" value="ECO:0007669"/>
    <property type="project" value="UniProtKB-SubCell"/>
</dbReference>
<dbReference type="PROSITE" id="PS50929">
    <property type="entry name" value="ABC_TM1F"/>
    <property type="match status" value="1"/>
</dbReference>
<feature type="transmembrane region" description="Helical" evidence="10">
    <location>
        <begin position="261"/>
        <end position="280"/>
    </location>
</feature>
<comment type="similarity">
    <text evidence="2">Belongs to the ABC transporter superfamily. ABCC family. Conjugate transporter (TC 3.A.1.208) subfamily.</text>
</comment>
<evidence type="ECO:0000256" key="4">
    <source>
        <dbReference type="ARBA" id="ARBA00022692"/>
    </source>
</evidence>
<feature type="compositionally biased region" description="Polar residues" evidence="9">
    <location>
        <begin position="97"/>
        <end position="108"/>
    </location>
</feature>
<keyword evidence="5" id="KW-0547">Nucleotide-binding</keyword>
<dbReference type="Pfam" id="PF00664">
    <property type="entry name" value="ABC_membrane"/>
    <property type="match status" value="1"/>
</dbReference>
<keyword evidence="3" id="KW-0813">Transport</keyword>
<keyword evidence="7 10" id="KW-1133">Transmembrane helix</keyword>
<dbReference type="EMBL" id="SGPK01000567">
    <property type="protein sequence ID" value="THH01938.1"/>
    <property type="molecule type" value="Genomic_DNA"/>
</dbReference>
<dbReference type="InterPro" id="IPR050173">
    <property type="entry name" value="ABC_transporter_C-like"/>
</dbReference>
<proteinExistence type="inferred from homology"/>